<dbReference type="OMA" id="STITISX"/>
<dbReference type="Pfam" id="PF04832">
    <property type="entry name" value="SOUL"/>
    <property type="match status" value="1"/>
</dbReference>
<dbReference type="HOGENOM" id="CLU_068699_2_2_1"/>
<reference evidence="2" key="3">
    <citation type="submission" date="2025-08" db="UniProtKB">
        <authorList>
            <consortium name="Ensembl"/>
        </authorList>
    </citation>
    <scope>IDENTIFICATION</scope>
</reference>
<dbReference type="PANTHER" id="PTHR11220">
    <property type="entry name" value="HEME-BINDING PROTEIN-RELATED"/>
    <property type="match status" value="1"/>
</dbReference>
<name>F6T0U0_CIOIN</name>
<dbReference type="AlphaFoldDB" id="F6T0U0"/>
<keyword evidence="3" id="KW-1185">Reference proteome</keyword>
<organism evidence="2 3">
    <name type="scientific">Ciona intestinalis</name>
    <name type="common">Transparent sea squirt</name>
    <name type="synonym">Ascidia intestinalis</name>
    <dbReference type="NCBI Taxonomy" id="7719"/>
    <lineage>
        <taxon>Eukaryota</taxon>
        <taxon>Metazoa</taxon>
        <taxon>Chordata</taxon>
        <taxon>Tunicata</taxon>
        <taxon>Ascidiacea</taxon>
        <taxon>Phlebobranchia</taxon>
        <taxon>Cionidae</taxon>
        <taxon>Ciona</taxon>
    </lineage>
</organism>
<dbReference type="InParanoid" id="F6T0U0"/>
<dbReference type="InterPro" id="IPR011256">
    <property type="entry name" value="Reg_factor_effector_dom_sf"/>
</dbReference>
<comment type="similarity">
    <text evidence="1">Belongs to the HEBP family.</text>
</comment>
<protein>
    <recommendedName>
        <fullName evidence="4">Heme-binding protein</fullName>
    </recommendedName>
</protein>
<reference evidence="2" key="2">
    <citation type="journal article" date="2008" name="Genome Biol.">
        <title>Improved genome assembly and evidence-based global gene model set for the chordate Ciona intestinalis: new insight into intron and operon populations.</title>
        <authorList>
            <person name="Satou Y."/>
            <person name="Mineta K."/>
            <person name="Ogasawara M."/>
            <person name="Sasakura Y."/>
            <person name="Shoguchi E."/>
            <person name="Ueno K."/>
            <person name="Yamada L."/>
            <person name="Matsumoto J."/>
            <person name="Wasserscheid J."/>
            <person name="Dewar K."/>
            <person name="Wiley G.B."/>
            <person name="Macmil S.L."/>
            <person name="Roe B.A."/>
            <person name="Zeller R.W."/>
            <person name="Hastings K.E."/>
            <person name="Lemaire P."/>
            <person name="Lindquist E."/>
            <person name="Endo T."/>
            <person name="Hotta K."/>
            <person name="Inaba K."/>
        </authorList>
    </citation>
    <scope>NUCLEOTIDE SEQUENCE [LARGE SCALE GENOMIC DNA]</scope>
    <source>
        <strain evidence="2">wild type</strain>
    </source>
</reference>
<reference evidence="3" key="1">
    <citation type="journal article" date="2002" name="Science">
        <title>The draft genome of Ciona intestinalis: insights into chordate and vertebrate origins.</title>
        <authorList>
            <person name="Dehal P."/>
            <person name="Satou Y."/>
            <person name="Campbell R.K."/>
            <person name="Chapman J."/>
            <person name="Degnan B."/>
            <person name="De Tomaso A."/>
            <person name="Davidson B."/>
            <person name="Di Gregorio A."/>
            <person name="Gelpke M."/>
            <person name="Goodstein D.M."/>
            <person name="Harafuji N."/>
            <person name="Hastings K.E."/>
            <person name="Ho I."/>
            <person name="Hotta K."/>
            <person name="Huang W."/>
            <person name="Kawashima T."/>
            <person name="Lemaire P."/>
            <person name="Martinez D."/>
            <person name="Meinertzhagen I.A."/>
            <person name="Necula S."/>
            <person name="Nonaka M."/>
            <person name="Putnam N."/>
            <person name="Rash S."/>
            <person name="Saiga H."/>
            <person name="Satake M."/>
            <person name="Terry A."/>
            <person name="Yamada L."/>
            <person name="Wang H.G."/>
            <person name="Awazu S."/>
            <person name="Azumi K."/>
            <person name="Boore J."/>
            <person name="Branno M."/>
            <person name="Chin-Bow S."/>
            <person name="DeSantis R."/>
            <person name="Doyle S."/>
            <person name="Francino P."/>
            <person name="Keys D.N."/>
            <person name="Haga S."/>
            <person name="Hayashi H."/>
            <person name="Hino K."/>
            <person name="Imai K.S."/>
            <person name="Inaba K."/>
            <person name="Kano S."/>
            <person name="Kobayashi K."/>
            <person name="Kobayashi M."/>
            <person name="Lee B.I."/>
            <person name="Makabe K.W."/>
            <person name="Manohar C."/>
            <person name="Matassi G."/>
            <person name="Medina M."/>
            <person name="Mochizuki Y."/>
            <person name="Mount S."/>
            <person name="Morishita T."/>
            <person name="Miura S."/>
            <person name="Nakayama A."/>
            <person name="Nishizaka S."/>
            <person name="Nomoto H."/>
            <person name="Ohta F."/>
            <person name="Oishi K."/>
            <person name="Rigoutsos I."/>
            <person name="Sano M."/>
            <person name="Sasaki A."/>
            <person name="Sasakura Y."/>
            <person name="Shoguchi E."/>
            <person name="Shin-i T."/>
            <person name="Spagnuolo A."/>
            <person name="Stainier D."/>
            <person name="Suzuki M.M."/>
            <person name="Tassy O."/>
            <person name="Takatori N."/>
            <person name="Tokuoka M."/>
            <person name="Yagi K."/>
            <person name="Yoshizaki F."/>
            <person name="Wada S."/>
            <person name="Zhang C."/>
            <person name="Hyatt P.D."/>
            <person name="Larimer F."/>
            <person name="Detter C."/>
            <person name="Doggett N."/>
            <person name="Glavina T."/>
            <person name="Hawkins T."/>
            <person name="Richardson P."/>
            <person name="Lucas S."/>
            <person name="Kohara Y."/>
            <person name="Levine M."/>
            <person name="Satoh N."/>
            <person name="Rokhsar D.S."/>
        </authorList>
    </citation>
    <scope>NUCLEOTIDE SEQUENCE [LARGE SCALE GENOMIC DNA]</scope>
</reference>
<dbReference type="GeneTree" id="ENSGT00940000163377"/>
<dbReference type="EMBL" id="EAAA01000452">
    <property type="status" value="NOT_ANNOTATED_CDS"/>
    <property type="molecule type" value="Genomic_DNA"/>
</dbReference>
<dbReference type="Ensembl" id="ENSCINT00000021087.3">
    <property type="protein sequence ID" value="ENSCINP00000021087.3"/>
    <property type="gene ID" value="ENSCING00000010646.3"/>
</dbReference>
<evidence type="ECO:0000313" key="2">
    <source>
        <dbReference type="Ensembl" id="ENSCINP00000021087.3"/>
    </source>
</evidence>
<sequence>MTVPVSIRTPSQPCPFCPTEFDISFYLPTAFQTNQPEPTNSLITVREQPAMKVYARTFTGFADSVAWKTEAGKLYADLLRNGVSDSTLDKRMMICAGYDSPFHLFNRRNEVWIAVKPQA</sequence>
<reference evidence="2" key="4">
    <citation type="submission" date="2025-09" db="UniProtKB">
        <authorList>
            <consortium name="Ensembl"/>
        </authorList>
    </citation>
    <scope>IDENTIFICATION</scope>
</reference>
<dbReference type="SUPFAM" id="SSF55136">
    <property type="entry name" value="Probable bacterial effector-binding domain"/>
    <property type="match status" value="1"/>
</dbReference>
<dbReference type="Proteomes" id="UP000008144">
    <property type="component" value="Chromosome 10"/>
</dbReference>
<evidence type="ECO:0000256" key="1">
    <source>
        <dbReference type="ARBA" id="ARBA00009817"/>
    </source>
</evidence>
<dbReference type="Gene3D" id="3.20.80.10">
    <property type="entry name" value="Regulatory factor, effector binding domain"/>
    <property type="match status" value="1"/>
</dbReference>
<evidence type="ECO:0000313" key="3">
    <source>
        <dbReference type="Proteomes" id="UP000008144"/>
    </source>
</evidence>
<proteinExistence type="inferred from homology"/>
<dbReference type="InterPro" id="IPR006917">
    <property type="entry name" value="SOUL_heme-bd"/>
</dbReference>
<evidence type="ECO:0008006" key="4">
    <source>
        <dbReference type="Google" id="ProtNLM"/>
    </source>
</evidence>
<accession>F6T0U0</accession>
<dbReference type="PANTHER" id="PTHR11220:SF72">
    <property type="entry name" value="HEME-BINDING PROTEIN 2-LIKE ISOFORM X2"/>
    <property type="match status" value="1"/>
</dbReference>